<feature type="transmembrane region" description="Helical" evidence="1">
    <location>
        <begin position="193"/>
        <end position="210"/>
    </location>
</feature>
<protein>
    <submittedName>
        <fullName evidence="2">Fucose 4-O-acetylase</fullName>
    </submittedName>
</protein>
<feature type="transmembrane region" description="Helical" evidence="1">
    <location>
        <begin position="139"/>
        <end position="159"/>
    </location>
</feature>
<feature type="transmembrane region" description="Helical" evidence="1">
    <location>
        <begin position="165"/>
        <end position="186"/>
    </location>
</feature>
<accession>A0A1X7HN87</accession>
<feature type="transmembrane region" description="Helical" evidence="1">
    <location>
        <begin position="12"/>
        <end position="30"/>
    </location>
</feature>
<keyword evidence="3" id="KW-1185">Reference proteome</keyword>
<dbReference type="Proteomes" id="UP000192940">
    <property type="component" value="Chromosome I"/>
</dbReference>
<keyword evidence="1" id="KW-0812">Transmembrane</keyword>
<dbReference type="InterPro" id="IPR052734">
    <property type="entry name" value="Nod_factor_acetyltransferase"/>
</dbReference>
<dbReference type="PANTHER" id="PTHR37312">
    <property type="entry name" value="MEMBRANE-BOUND ACYLTRANSFERASE YKRP-RELATED"/>
    <property type="match status" value="1"/>
</dbReference>
<feature type="transmembrane region" description="Helical" evidence="1">
    <location>
        <begin position="108"/>
        <end position="127"/>
    </location>
</feature>
<sequence>MNRTIEQKGETFFLNLRFILIVTVFVGNAIEPLISRMDSLHTLYLWIFSFHMPLFVLVTGYFAKSSLMGKTGRKVILQIAIQYVIFQSLYSLLDAVFFHVDDIHRSFFAPYLLLWFLFSHACWRLLLLSMGKLTAGQQLFFAAVLGVIAGYLPVDGVWLSVSRTFVFFPFFLVGYHFSFETFALRFKPWIKGIAATISLLLFIGFSVWGSNLPAGWLYGSMTYAELGQDVWYAGLFRIAVYALQLTASAAFLSWVPMTMGRITDLGRRTLYVFLLHGFIIRLMDFSGLHESISHFGGAMLLIAAAILCTVLLAQPGFKRLFHPVIEPSVDGILRLENVAIRRFFVR</sequence>
<feature type="transmembrane region" description="Helical" evidence="1">
    <location>
        <begin position="42"/>
        <end position="63"/>
    </location>
</feature>
<dbReference type="RefSeq" id="WP_208915224.1">
    <property type="nucleotide sequence ID" value="NZ_LT840184.1"/>
</dbReference>
<dbReference type="STRING" id="1313296.SAMN05661091_4473"/>
<reference evidence="2 3" key="1">
    <citation type="submission" date="2017-04" db="EMBL/GenBank/DDBJ databases">
        <authorList>
            <person name="Afonso C.L."/>
            <person name="Miller P.J."/>
            <person name="Scott M.A."/>
            <person name="Spackman E."/>
            <person name="Goraichik I."/>
            <person name="Dimitrov K.M."/>
            <person name="Suarez D.L."/>
            <person name="Swayne D.E."/>
        </authorList>
    </citation>
    <scope>NUCLEOTIDE SEQUENCE [LARGE SCALE GENOMIC DNA]</scope>
    <source>
        <strain evidence="2 3">N3/975</strain>
    </source>
</reference>
<keyword evidence="1" id="KW-1133">Transmembrane helix</keyword>
<evidence type="ECO:0000256" key="1">
    <source>
        <dbReference type="SAM" id="Phobius"/>
    </source>
</evidence>
<dbReference type="AlphaFoldDB" id="A0A1X7HN87"/>
<dbReference type="PANTHER" id="PTHR37312:SF1">
    <property type="entry name" value="MEMBRANE-BOUND ACYLTRANSFERASE YKRP-RELATED"/>
    <property type="match status" value="1"/>
</dbReference>
<evidence type="ECO:0000313" key="3">
    <source>
        <dbReference type="Proteomes" id="UP000192940"/>
    </source>
</evidence>
<name>A0A1X7HN87_9BACL</name>
<gene>
    <name evidence="2" type="ORF">SAMN05661091_4473</name>
</gene>
<feature type="transmembrane region" description="Helical" evidence="1">
    <location>
        <begin position="269"/>
        <end position="288"/>
    </location>
</feature>
<keyword evidence="1" id="KW-0472">Membrane</keyword>
<feature type="transmembrane region" description="Helical" evidence="1">
    <location>
        <begin position="75"/>
        <end position="93"/>
    </location>
</feature>
<proteinExistence type="predicted"/>
<feature type="transmembrane region" description="Helical" evidence="1">
    <location>
        <begin position="230"/>
        <end position="257"/>
    </location>
</feature>
<organism evidence="2 3">
    <name type="scientific">Paenibacillus uliginis N3/975</name>
    <dbReference type="NCBI Taxonomy" id="1313296"/>
    <lineage>
        <taxon>Bacteria</taxon>
        <taxon>Bacillati</taxon>
        <taxon>Bacillota</taxon>
        <taxon>Bacilli</taxon>
        <taxon>Bacillales</taxon>
        <taxon>Paenibacillaceae</taxon>
        <taxon>Paenibacillus</taxon>
    </lineage>
</organism>
<evidence type="ECO:0000313" key="2">
    <source>
        <dbReference type="EMBL" id="SMF88964.1"/>
    </source>
</evidence>
<feature type="transmembrane region" description="Helical" evidence="1">
    <location>
        <begin position="294"/>
        <end position="313"/>
    </location>
</feature>
<dbReference type="EMBL" id="LT840184">
    <property type="protein sequence ID" value="SMF88964.1"/>
    <property type="molecule type" value="Genomic_DNA"/>
</dbReference>